<sequence length="75" mass="8037">MRILPGSRVSARISHLNDAGGGKKILSSGLWPSSLTCCTRHRTLQLEGERPRFSMRTSVDDEKSGGGRASVLIAA</sequence>
<dbReference type="EMBL" id="KN396717">
    <property type="protein sequence ID" value="KHG11935.1"/>
    <property type="molecule type" value="Genomic_DNA"/>
</dbReference>
<evidence type="ECO:0000313" key="2">
    <source>
        <dbReference type="EMBL" id="KHG11935.1"/>
    </source>
</evidence>
<dbReference type="Proteomes" id="UP000032142">
    <property type="component" value="Unassembled WGS sequence"/>
</dbReference>
<protein>
    <submittedName>
        <fullName evidence="2">Uncharacterized protein</fullName>
    </submittedName>
</protein>
<accession>A0A0B0NGG8</accession>
<keyword evidence="3" id="KW-1185">Reference proteome</keyword>
<gene>
    <name evidence="2" type="ORF">F383_17925</name>
</gene>
<reference evidence="3" key="1">
    <citation type="submission" date="2014-09" db="EMBL/GenBank/DDBJ databases">
        <authorList>
            <person name="Mudge J."/>
            <person name="Ramaraj T."/>
            <person name="Lindquist I.E."/>
            <person name="Bharti A.K."/>
            <person name="Sundararajan A."/>
            <person name="Cameron C.T."/>
            <person name="Woodward J.E."/>
            <person name="May G.D."/>
            <person name="Brubaker C."/>
            <person name="Broadhvest J."/>
            <person name="Wilkins T.A."/>
        </authorList>
    </citation>
    <scope>NUCLEOTIDE SEQUENCE</scope>
    <source>
        <strain evidence="3">cv. AKA8401</strain>
    </source>
</reference>
<name>A0A0B0NGG8_GOSAR</name>
<evidence type="ECO:0000256" key="1">
    <source>
        <dbReference type="SAM" id="MobiDB-lite"/>
    </source>
</evidence>
<evidence type="ECO:0000313" key="3">
    <source>
        <dbReference type="Proteomes" id="UP000032142"/>
    </source>
</evidence>
<organism evidence="2 3">
    <name type="scientific">Gossypium arboreum</name>
    <name type="common">Tree cotton</name>
    <name type="synonym">Gossypium nanking</name>
    <dbReference type="NCBI Taxonomy" id="29729"/>
    <lineage>
        <taxon>Eukaryota</taxon>
        <taxon>Viridiplantae</taxon>
        <taxon>Streptophyta</taxon>
        <taxon>Embryophyta</taxon>
        <taxon>Tracheophyta</taxon>
        <taxon>Spermatophyta</taxon>
        <taxon>Magnoliopsida</taxon>
        <taxon>eudicotyledons</taxon>
        <taxon>Gunneridae</taxon>
        <taxon>Pentapetalae</taxon>
        <taxon>rosids</taxon>
        <taxon>malvids</taxon>
        <taxon>Malvales</taxon>
        <taxon>Malvaceae</taxon>
        <taxon>Malvoideae</taxon>
        <taxon>Gossypium</taxon>
    </lineage>
</organism>
<dbReference type="AlphaFoldDB" id="A0A0B0NGG8"/>
<proteinExistence type="predicted"/>
<feature type="region of interest" description="Disordered" evidence="1">
    <location>
        <begin position="56"/>
        <end position="75"/>
    </location>
</feature>
<feature type="compositionally biased region" description="Basic and acidic residues" evidence="1">
    <location>
        <begin position="56"/>
        <end position="65"/>
    </location>
</feature>